<evidence type="ECO:0000313" key="2">
    <source>
        <dbReference type="Proteomes" id="UP000289437"/>
    </source>
</evidence>
<dbReference type="EMBL" id="RDSM01000007">
    <property type="protein sequence ID" value="RXH53767.1"/>
    <property type="molecule type" value="Genomic_DNA"/>
</dbReference>
<dbReference type="AlphaFoldDB" id="A0A4Q0SSY2"/>
<protein>
    <submittedName>
        <fullName evidence="1">Uncharacterized protein</fullName>
    </submittedName>
</protein>
<organism evidence="1 2">
    <name type="scientific">Granulicella sibirica</name>
    <dbReference type="NCBI Taxonomy" id="2479048"/>
    <lineage>
        <taxon>Bacteria</taxon>
        <taxon>Pseudomonadati</taxon>
        <taxon>Acidobacteriota</taxon>
        <taxon>Terriglobia</taxon>
        <taxon>Terriglobales</taxon>
        <taxon>Acidobacteriaceae</taxon>
        <taxon>Granulicella</taxon>
    </lineage>
</organism>
<accession>A0A4Q0SSY2</accession>
<keyword evidence="2" id="KW-1185">Reference proteome</keyword>
<reference evidence="1 2" key="1">
    <citation type="submission" date="2018-11" db="EMBL/GenBank/DDBJ databases">
        <authorList>
            <person name="Mardanov A.V."/>
            <person name="Ravin N.V."/>
            <person name="Dedysh S.N."/>
        </authorList>
    </citation>
    <scope>NUCLEOTIDE SEQUENCE [LARGE SCALE GENOMIC DNA]</scope>
    <source>
        <strain evidence="1 2">AF10</strain>
    </source>
</reference>
<dbReference type="Proteomes" id="UP000289437">
    <property type="component" value="Unassembled WGS sequence"/>
</dbReference>
<sequence>MEQKIGFTMRSTGSLVQIIDAAHSVIASRSAQVCLPF</sequence>
<gene>
    <name evidence="1" type="ORF">GRAN_5105</name>
</gene>
<evidence type="ECO:0000313" key="1">
    <source>
        <dbReference type="EMBL" id="RXH53767.1"/>
    </source>
</evidence>
<name>A0A4Q0SSY2_9BACT</name>
<proteinExistence type="predicted"/>
<comment type="caution">
    <text evidence="1">The sequence shown here is derived from an EMBL/GenBank/DDBJ whole genome shotgun (WGS) entry which is preliminary data.</text>
</comment>
<reference evidence="2" key="2">
    <citation type="submission" date="2019-02" db="EMBL/GenBank/DDBJ databases">
        <title>Granulicella sibirica sp. nov., a psychrotolerant acidobacterium isolated from an organic soil layer in forested tundra, West Siberia.</title>
        <authorList>
            <person name="Oshkin I.Y."/>
            <person name="Kulichevskaya I.S."/>
            <person name="Rijpstra W.I.C."/>
            <person name="Sinninghe Damste J.S."/>
            <person name="Rakitin A.L."/>
            <person name="Ravin N.V."/>
            <person name="Dedysh S.N."/>
        </authorList>
    </citation>
    <scope>NUCLEOTIDE SEQUENCE [LARGE SCALE GENOMIC DNA]</scope>
    <source>
        <strain evidence="2">AF10</strain>
    </source>
</reference>